<dbReference type="EMBL" id="JARFVB010000007">
    <property type="protein sequence ID" value="MDF0717004.1"/>
    <property type="molecule type" value="Genomic_DNA"/>
</dbReference>
<keyword evidence="15" id="KW-0902">Two-component regulatory system</keyword>
<evidence type="ECO:0000256" key="21">
    <source>
        <dbReference type="SAM" id="SignalP"/>
    </source>
</evidence>
<feature type="coiled-coil region" evidence="19">
    <location>
        <begin position="296"/>
        <end position="330"/>
    </location>
</feature>
<dbReference type="InterPro" id="IPR005467">
    <property type="entry name" value="His_kinase_dom"/>
</dbReference>
<keyword evidence="20" id="KW-0812">Transmembrane</keyword>
<dbReference type="Gene3D" id="3.30.565.10">
    <property type="entry name" value="Histidine kinase-like ATPase, C-terminal domain"/>
    <property type="match status" value="1"/>
</dbReference>
<comment type="function">
    <text evidence="17">Member of the two-component regulatory system NreB/NreC involved in the control of dissimilatory nitrate/nitrite reduction in response to oxygen. NreB functions as a direct oxygen sensor histidine kinase which is autophosphorylated, in the absence of oxygen, probably at the conserved histidine residue, and transfers its phosphate group probably to a conserved aspartate residue of NreC. NreB/NreC activates the expression of the nitrate (narGHJI) and nitrite (nir) reductase operons, as well as the putative nitrate transporter gene narT.</text>
</comment>
<dbReference type="EC" id="2.7.13.3" evidence="4"/>
<protein>
    <recommendedName>
        <fullName evidence="5">Oxygen sensor histidine kinase NreB</fullName>
        <ecNumber evidence="4">2.7.13.3</ecNumber>
    </recommendedName>
    <alternativeName>
        <fullName evidence="18">Nitrogen regulation protein B</fullName>
    </alternativeName>
</protein>
<dbReference type="Proteomes" id="UP001221366">
    <property type="component" value="Unassembled WGS sequence"/>
</dbReference>
<evidence type="ECO:0000256" key="9">
    <source>
        <dbReference type="ARBA" id="ARBA00022679"/>
    </source>
</evidence>
<keyword evidence="16" id="KW-0411">Iron-sulfur</keyword>
<organism evidence="23 24">
    <name type="scientific">Flagellimonas yonaguniensis</name>
    <dbReference type="NCBI Taxonomy" id="3031325"/>
    <lineage>
        <taxon>Bacteria</taxon>
        <taxon>Pseudomonadati</taxon>
        <taxon>Bacteroidota</taxon>
        <taxon>Flavobacteriia</taxon>
        <taxon>Flavobacteriales</taxon>
        <taxon>Flavobacteriaceae</taxon>
        <taxon>Flagellimonas</taxon>
    </lineage>
</organism>
<keyword evidence="21" id="KW-0732">Signal</keyword>
<comment type="caution">
    <text evidence="23">The sequence shown here is derived from an EMBL/GenBank/DDBJ whole genome shotgun (WGS) entry which is preliminary data.</text>
</comment>
<evidence type="ECO:0000256" key="6">
    <source>
        <dbReference type="ARBA" id="ARBA00022485"/>
    </source>
</evidence>
<evidence type="ECO:0000256" key="16">
    <source>
        <dbReference type="ARBA" id="ARBA00023014"/>
    </source>
</evidence>
<evidence type="ECO:0000256" key="10">
    <source>
        <dbReference type="ARBA" id="ARBA00022723"/>
    </source>
</evidence>
<gene>
    <name evidence="23" type="ORF">PY092_12650</name>
</gene>
<dbReference type="Gene3D" id="1.25.40.10">
    <property type="entry name" value="Tetratricopeptide repeat domain"/>
    <property type="match status" value="1"/>
</dbReference>
<accession>A0ABT5Y0N8</accession>
<dbReference type="SMART" id="SM00387">
    <property type="entry name" value="HATPase_c"/>
    <property type="match status" value="1"/>
</dbReference>
<dbReference type="PRINTS" id="PR00344">
    <property type="entry name" value="BCTRLSENSOR"/>
</dbReference>
<evidence type="ECO:0000256" key="5">
    <source>
        <dbReference type="ARBA" id="ARBA00017322"/>
    </source>
</evidence>
<evidence type="ECO:0000256" key="14">
    <source>
        <dbReference type="ARBA" id="ARBA00023004"/>
    </source>
</evidence>
<dbReference type="SUPFAM" id="SSF48452">
    <property type="entry name" value="TPR-like"/>
    <property type="match status" value="1"/>
</dbReference>
<keyword evidence="14" id="KW-0408">Iron</keyword>
<keyword evidence="6" id="KW-0004">4Fe-4S</keyword>
<evidence type="ECO:0000256" key="20">
    <source>
        <dbReference type="SAM" id="Phobius"/>
    </source>
</evidence>
<dbReference type="Pfam" id="PF02518">
    <property type="entry name" value="HATPase_c"/>
    <property type="match status" value="1"/>
</dbReference>
<evidence type="ECO:0000256" key="18">
    <source>
        <dbReference type="ARBA" id="ARBA00030800"/>
    </source>
</evidence>
<comment type="subcellular location">
    <subcellularLocation>
        <location evidence="3">Cytoplasm</location>
    </subcellularLocation>
</comment>
<feature type="chain" id="PRO_5046548078" description="Oxygen sensor histidine kinase NreB" evidence="21">
    <location>
        <begin position="19"/>
        <end position="586"/>
    </location>
</feature>
<dbReference type="Pfam" id="PF07730">
    <property type="entry name" value="HisKA_3"/>
    <property type="match status" value="1"/>
</dbReference>
<name>A0ABT5Y0N8_9FLAO</name>
<dbReference type="PANTHER" id="PTHR24421">
    <property type="entry name" value="NITRATE/NITRITE SENSOR PROTEIN NARX-RELATED"/>
    <property type="match status" value="1"/>
</dbReference>
<dbReference type="Gene3D" id="1.20.5.1930">
    <property type="match status" value="1"/>
</dbReference>
<dbReference type="InterPro" id="IPR004358">
    <property type="entry name" value="Sig_transdc_His_kin-like_C"/>
</dbReference>
<evidence type="ECO:0000256" key="17">
    <source>
        <dbReference type="ARBA" id="ARBA00024827"/>
    </source>
</evidence>
<feature type="signal peptide" evidence="21">
    <location>
        <begin position="1"/>
        <end position="18"/>
    </location>
</feature>
<sequence>MRSFLMMFSCITLLQAQAQDSLWIYLNELNNQGAHRKLIKEYQLAREESGILHKGEYLILYAGAFQNLNLADSAFYYYNEALKDFEHRNLAEEVAETNLIISDLLESQNNLESDHYSYFEKFWEYATSVGSPYLMGKGQNYLGRKTYLDSNPEIPLEHFRSAYVHFNSIDSIRLAIVNLMNMGAVHSNRIQDNDSARYYYFHALDLLHSKKRMPEYSNQYHDLLNNIGNSYRRSENLNEALRYYKMAETLQVKQYGNITKKILFGNMDLTYYYLGDFENAYNYLYKYDSIKDVINLAQQNSTISDIQEKYDNEKLRADNLEIEKRRLANRNWLIAASLALFLGAGIAILLQKNTIKKRQLAEQEVLLKHQRVENLLKEQELLSIDAMIEGQEKERQKVAGELHDDLGSLMATIKLHFDNAKVGTQDPALKNAQRLLEEAYQKIRGMAHSKNSGVMSDQGLLPAIKKMAMSISESNTLQVTVEDFGLGERMENSLELSIFRMVQELVANVIKHAEATKVNIQLTQHEDNLNIIVEDNGKGFDRSKLDKEKSGMGLTNIEKRVEHLEGNFTVDSVLGKGTSILIDIPV</sequence>
<evidence type="ECO:0000313" key="23">
    <source>
        <dbReference type="EMBL" id="MDF0717004.1"/>
    </source>
</evidence>
<keyword evidence="10" id="KW-0479">Metal-binding</keyword>
<evidence type="ECO:0000313" key="24">
    <source>
        <dbReference type="Proteomes" id="UP001221366"/>
    </source>
</evidence>
<evidence type="ECO:0000256" key="8">
    <source>
        <dbReference type="ARBA" id="ARBA00022553"/>
    </source>
</evidence>
<keyword evidence="20" id="KW-0472">Membrane</keyword>
<dbReference type="InterPro" id="IPR003594">
    <property type="entry name" value="HATPase_dom"/>
</dbReference>
<evidence type="ECO:0000256" key="3">
    <source>
        <dbReference type="ARBA" id="ARBA00004496"/>
    </source>
</evidence>
<dbReference type="GO" id="GO:0005524">
    <property type="term" value="F:ATP binding"/>
    <property type="evidence" value="ECO:0007669"/>
    <property type="project" value="UniProtKB-KW"/>
</dbReference>
<feature type="transmembrane region" description="Helical" evidence="20">
    <location>
        <begin position="332"/>
        <end position="350"/>
    </location>
</feature>
<proteinExistence type="predicted"/>
<evidence type="ECO:0000256" key="13">
    <source>
        <dbReference type="ARBA" id="ARBA00022840"/>
    </source>
</evidence>
<keyword evidence="13 23" id="KW-0067">ATP-binding</keyword>
<dbReference type="SUPFAM" id="SSF55874">
    <property type="entry name" value="ATPase domain of HSP90 chaperone/DNA topoisomerase II/histidine kinase"/>
    <property type="match status" value="1"/>
</dbReference>
<dbReference type="RefSeq" id="WP_275616174.1">
    <property type="nucleotide sequence ID" value="NZ_JARFVB010000007.1"/>
</dbReference>
<comment type="catalytic activity">
    <reaction evidence="1">
        <text>ATP + protein L-histidine = ADP + protein N-phospho-L-histidine.</text>
        <dbReference type="EC" id="2.7.13.3"/>
    </reaction>
</comment>
<evidence type="ECO:0000256" key="15">
    <source>
        <dbReference type="ARBA" id="ARBA00023012"/>
    </source>
</evidence>
<evidence type="ECO:0000259" key="22">
    <source>
        <dbReference type="PROSITE" id="PS50109"/>
    </source>
</evidence>
<dbReference type="InterPro" id="IPR050482">
    <property type="entry name" value="Sensor_HK_TwoCompSys"/>
</dbReference>
<keyword evidence="24" id="KW-1185">Reference proteome</keyword>
<keyword evidence="11" id="KW-0547">Nucleotide-binding</keyword>
<dbReference type="PANTHER" id="PTHR24421:SF10">
    <property type="entry name" value="NITRATE_NITRITE SENSOR PROTEIN NARQ"/>
    <property type="match status" value="1"/>
</dbReference>
<keyword evidence="12" id="KW-0418">Kinase</keyword>
<evidence type="ECO:0000256" key="4">
    <source>
        <dbReference type="ARBA" id="ARBA00012438"/>
    </source>
</evidence>
<keyword evidence="20" id="KW-1133">Transmembrane helix</keyword>
<evidence type="ECO:0000256" key="7">
    <source>
        <dbReference type="ARBA" id="ARBA00022490"/>
    </source>
</evidence>
<dbReference type="InterPro" id="IPR036890">
    <property type="entry name" value="HATPase_C_sf"/>
</dbReference>
<comment type="cofactor">
    <cofactor evidence="2">
        <name>[4Fe-4S] cluster</name>
        <dbReference type="ChEBI" id="CHEBI:49883"/>
    </cofactor>
</comment>
<evidence type="ECO:0000256" key="2">
    <source>
        <dbReference type="ARBA" id="ARBA00001966"/>
    </source>
</evidence>
<reference evidence="23 24" key="1">
    <citation type="submission" date="2023-03" db="EMBL/GenBank/DDBJ databases">
        <title>Muricauda XX sp. nov. and Muricauda XXX sp. nov., two novel species isolated from Okinawa Trough.</title>
        <authorList>
            <person name="Cao W."/>
            <person name="Deng X."/>
        </authorList>
    </citation>
    <scope>NUCLEOTIDE SEQUENCE [LARGE SCALE GENOMIC DNA]</scope>
    <source>
        <strain evidence="23 24">334s03</strain>
    </source>
</reference>
<keyword evidence="9" id="KW-0808">Transferase</keyword>
<dbReference type="CDD" id="cd16917">
    <property type="entry name" value="HATPase_UhpB-NarQ-NarX-like"/>
    <property type="match status" value="1"/>
</dbReference>
<dbReference type="PROSITE" id="PS50109">
    <property type="entry name" value="HIS_KIN"/>
    <property type="match status" value="1"/>
</dbReference>
<evidence type="ECO:0000256" key="19">
    <source>
        <dbReference type="SAM" id="Coils"/>
    </source>
</evidence>
<evidence type="ECO:0000256" key="11">
    <source>
        <dbReference type="ARBA" id="ARBA00022741"/>
    </source>
</evidence>
<feature type="domain" description="Histidine kinase" evidence="22">
    <location>
        <begin position="397"/>
        <end position="586"/>
    </location>
</feature>
<dbReference type="InterPro" id="IPR011712">
    <property type="entry name" value="Sig_transdc_His_kin_sub3_dim/P"/>
</dbReference>
<dbReference type="InterPro" id="IPR011990">
    <property type="entry name" value="TPR-like_helical_dom_sf"/>
</dbReference>
<evidence type="ECO:0000256" key="1">
    <source>
        <dbReference type="ARBA" id="ARBA00000085"/>
    </source>
</evidence>
<evidence type="ECO:0000256" key="12">
    <source>
        <dbReference type="ARBA" id="ARBA00022777"/>
    </source>
</evidence>
<keyword evidence="7" id="KW-0963">Cytoplasm</keyword>
<keyword evidence="8" id="KW-0597">Phosphoprotein</keyword>
<keyword evidence="19" id="KW-0175">Coiled coil</keyword>